<dbReference type="GO" id="GO:0071456">
    <property type="term" value="P:cellular response to hypoxia"/>
    <property type="evidence" value="ECO:0007669"/>
    <property type="project" value="TreeGrafter"/>
</dbReference>
<dbReference type="GO" id="GO:0008198">
    <property type="term" value="F:ferrous iron binding"/>
    <property type="evidence" value="ECO:0007669"/>
    <property type="project" value="TreeGrafter"/>
</dbReference>
<evidence type="ECO:0000256" key="4">
    <source>
        <dbReference type="ARBA" id="ARBA00022964"/>
    </source>
</evidence>
<dbReference type="InterPro" id="IPR051559">
    <property type="entry name" value="HIF_prolyl_hydroxylases"/>
</dbReference>
<protein>
    <submittedName>
        <fullName evidence="8">SM-20-related protein</fullName>
    </submittedName>
</protein>
<dbReference type="RefSeq" id="WP_238591313.1">
    <property type="nucleotide sequence ID" value="NZ_CBCSEB010000001.1"/>
</dbReference>
<dbReference type="Proteomes" id="UP000292039">
    <property type="component" value="Unassembled WGS sequence"/>
</dbReference>
<evidence type="ECO:0000313" key="9">
    <source>
        <dbReference type="Proteomes" id="UP000292039"/>
    </source>
</evidence>
<comment type="caution">
    <text evidence="8">The sequence shown here is derived from an EMBL/GenBank/DDBJ whole genome shotgun (WGS) entry which is preliminary data.</text>
</comment>
<dbReference type="SMART" id="SM00702">
    <property type="entry name" value="P4Hc"/>
    <property type="match status" value="1"/>
</dbReference>
<name>A0A4Q7MNR4_9BURK</name>
<evidence type="ECO:0000259" key="7">
    <source>
        <dbReference type="PROSITE" id="PS51471"/>
    </source>
</evidence>
<dbReference type="PROSITE" id="PS51471">
    <property type="entry name" value="FE2OG_OXY"/>
    <property type="match status" value="1"/>
</dbReference>
<evidence type="ECO:0000256" key="1">
    <source>
        <dbReference type="ARBA" id="ARBA00001961"/>
    </source>
</evidence>
<keyword evidence="2" id="KW-0479">Metal-binding</keyword>
<dbReference type="GO" id="GO:0031418">
    <property type="term" value="F:L-ascorbic acid binding"/>
    <property type="evidence" value="ECO:0007669"/>
    <property type="project" value="UniProtKB-KW"/>
</dbReference>
<gene>
    <name evidence="8" type="ORF">EV679_1616</name>
</gene>
<dbReference type="InterPro" id="IPR044862">
    <property type="entry name" value="Pro_4_hyd_alph_FE2OG_OXY"/>
</dbReference>
<accession>A0A4Q7MNR4</accession>
<dbReference type="PANTHER" id="PTHR12907">
    <property type="entry name" value="EGL NINE HOMOLOG-RELATED"/>
    <property type="match status" value="1"/>
</dbReference>
<keyword evidence="3" id="KW-0847">Vitamin C</keyword>
<evidence type="ECO:0000256" key="5">
    <source>
        <dbReference type="ARBA" id="ARBA00023002"/>
    </source>
</evidence>
<keyword evidence="4" id="KW-0223">Dioxygenase</keyword>
<proteinExistence type="predicted"/>
<sequence>MHTIPDRLLHDLEHQGWTVSDDIIPAELAHRLLAEGHHRWEEGFFHAAQIGRSLSQQRIAGIRGDTICWLDDTDPHPASIDFRLWFTALQSTLNRYFYLGLKRLECHYARYDSGAGYARHIDQHRDTSDRKISMVLYLNENWQTGDGGELCIYDPATPEREIARIPPLMGRLALFRSDTIPHAVLPCARTRWSLTGWFRTDDDSF</sequence>
<organism evidence="8 9">
    <name type="scientific">Kerstersia gyiorum</name>
    <dbReference type="NCBI Taxonomy" id="206506"/>
    <lineage>
        <taxon>Bacteria</taxon>
        <taxon>Pseudomonadati</taxon>
        <taxon>Pseudomonadota</taxon>
        <taxon>Betaproteobacteria</taxon>
        <taxon>Burkholderiales</taxon>
        <taxon>Alcaligenaceae</taxon>
        <taxon>Kerstersia</taxon>
    </lineage>
</organism>
<reference evidence="8 9" key="1">
    <citation type="submission" date="2019-02" db="EMBL/GenBank/DDBJ databases">
        <title>Genomic Encyclopedia of Type Strains, Phase IV (KMG-IV): sequencing the most valuable type-strain genomes for metagenomic binning, comparative biology and taxonomic classification.</title>
        <authorList>
            <person name="Goeker M."/>
        </authorList>
    </citation>
    <scope>NUCLEOTIDE SEQUENCE [LARGE SCALE GENOMIC DNA]</scope>
    <source>
        <strain evidence="8 9">DSM 16618</strain>
    </source>
</reference>
<dbReference type="InterPro" id="IPR006620">
    <property type="entry name" value="Pro_4_hyd_alph"/>
</dbReference>
<dbReference type="AlphaFoldDB" id="A0A4Q7MNR4"/>
<evidence type="ECO:0000256" key="3">
    <source>
        <dbReference type="ARBA" id="ARBA00022896"/>
    </source>
</evidence>
<comment type="cofactor">
    <cofactor evidence="1">
        <name>L-ascorbate</name>
        <dbReference type="ChEBI" id="CHEBI:38290"/>
    </cofactor>
</comment>
<dbReference type="InterPro" id="IPR005123">
    <property type="entry name" value="Oxoglu/Fe-dep_dioxygenase_dom"/>
</dbReference>
<dbReference type="Gene3D" id="2.60.120.620">
    <property type="entry name" value="q2cbj1_9rhob like domain"/>
    <property type="match status" value="1"/>
</dbReference>
<evidence type="ECO:0000256" key="6">
    <source>
        <dbReference type="ARBA" id="ARBA00023004"/>
    </source>
</evidence>
<keyword evidence="5" id="KW-0560">Oxidoreductase</keyword>
<evidence type="ECO:0000313" key="8">
    <source>
        <dbReference type="EMBL" id="RZS70218.1"/>
    </source>
</evidence>
<dbReference type="PANTHER" id="PTHR12907:SF26">
    <property type="entry name" value="HIF PROLYL HYDROXYLASE, ISOFORM C"/>
    <property type="match status" value="1"/>
</dbReference>
<evidence type="ECO:0000256" key="2">
    <source>
        <dbReference type="ARBA" id="ARBA00022723"/>
    </source>
</evidence>
<dbReference type="EMBL" id="SGWZ01000002">
    <property type="protein sequence ID" value="RZS70218.1"/>
    <property type="molecule type" value="Genomic_DNA"/>
</dbReference>
<feature type="domain" description="Fe2OG dioxygenase" evidence="7">
    <location>
        <begin position="102"/>
        <end position="200"/>
    </location>
</feature>
<dbReference type="Pfam" id="PF13640">
    <property type="entry name" value="2OG-FeII_Oxy_3"/>
    <property type="match status" value="1"/>
</dbReference>
<dbReference type="GO" id="GO:0031543">
    <property type="term" value="F:peptidyl-proline dioxygenase activity"/>
    <property type="evidence" value="ECO:0007669"/>
    <property type="project" value="TreeGrafter"/>
</dbReference>
<keyword evidence="6" id="KW-0408">Iron</keyword>